<dbReference type="EMBL" id="SJKA01000006">
    <property type="protein sequence ID" value="TCC32121.1"/>
    <property type="molecule type" value="Genomic_DNA"/>
</dbReference>
<evidence type="ECO:0000259" key="6">
    <source>
        <dbReference type="Pfam" id="PF06452"/>
    </source>
</evidence>
<proteinExistence type="inferred from homology"/>
<dbReference type="GO" id="GO:0016052">
    <property type="term" value="P:carbohydrate catabolic process"/>
    <property type="evidence" value="ECO:0007669"/>
    <property type="project" value="InterPro"/>
</dbReference>
<protein>
    <submittedName>
        <fullName evidence="7">Uncharacterized protein</fullName>
    </submittedName>
</protein>
<feature type="domain" description="Glycosyl hydrolases family 39 N-terminal catalytic" evidence="5">
    <location>
        <begin position="228"/>
        <end position="438"/>
    </location>
</feature>
<evidence type="ECO:0000256" key="1">
    <source>
        <dbReference type="ARBA" id="ARBA00008875"/>
    </source>
</evidence>
<keyword evidence="2" id="KW-0378">Hydrolase</keyword>
<keyword evidence="4" id="KW-0732">Signal</keyword>
<dbReference type="InterPro" id="IPR017853">
    <property type="entry name" value="GH"/>
</dbReference>
<dbReference type="AlphaFoldDB" id="A0A4R0IFR3"/>
<organism evidence="7 8">
    <name type="scientific">Kribbella sindirgiensis</name>
    <dbReference type="NCBI Taxonomy" id="1124744"/>
    <lineage>
        <taxon>Bacteria</taxon>
        <taxon>Bacillati</taxon>
        <taxon>Actinomycetota</taxon>
        <taxon>Actinomycetes</taxon>
        <taxon>Propionibacteriales</taxon>
        <taxon>Kribbellaceae</taxon>
        <taxon>Kribbella</taxon>
    </lineage>
</organism>
<dbReference type="Proteomes" id="UP000292695">
    <property type="component" value="Unassembled WGS sequence"/>
</dbReference>
<dbReference type="OrthoDB" id="5242547at2"/>
<feature type="signal peptide" evidence="4">
    <location>
        <begin position="1"/>
        <end position="28"/>
    </location>
</feature>
<feature type="chain" id="PRO_5020332465" evidence="4">
    <location>
        <begin position="29"/>
        <end position="920"/>
    </location>
</feature>
<dbReference type="PANTHER" id="PTHR12631">
    <property type="entry name" value="ALPHA-L-IDURONIDASE"/>
    <property type="match status" value="1"/>
</dbReference>
<comment type="caution">
    <text evidence="7">The sequence shown here is derived from an EMBL/GenBank/DDBJ whole genome shotgun (WGS) entry which is preliminary data.</text>
</comment>
<dbReference type="RefSeq" id="WP_131289709.1">
    <property type="nucleotide sequence ID" value="NZ_SJKA01000006.1"/>
</dbReference>
<dbReference type="InterPro" id="IPR051923">
    <property type="entry name" value="Glycosyl_Hydrolase_39"/>
</dbReference>
<dbReference type="Pfam" id="PF01229">
    <property type="entry name" value="Glyco_hydro_39"/>
    <property type="match status" value="1"/>
</dbReference>
<evidence type="ECO:0000259" key="5">
    <source>
        <dbReference type="Pfam" id="PF01229"/>
    </source>
</evidence>
<dbReference type="InterPro" id="IPR049166">
    <property type="entry name" value="GH39_cat"/>
</dbReference>
<dbReference type="Gene3D" id="3.20.20.80">
    <property type="entry name" value="Glycosidases"/>
    <property type="match status" value="1"/>
</dbReference>
<evidence type="ECO:0000256" key="2">
    <source>
        <dbReference type="ARBA" id="ARBA00022801"/>
    </source>
</evidence>
<evidence type="ECO:0000313" key="7">
    <source>
        <dbReference type="EMBL" id="TCC32121.1"/>
    </source>
</evidence>
<dbReference type="Pfam" id="PF06452">
    <property type="entry name" value="CBM9_1"/>
    <property type="match status" value="1"/>
</dbReference>
<dbReference type="GO" id="GO:0030246">
    <property type="term" value="F:carbohydrate binding"/>
    <property type="evidence" value="ECO:0007669"/>
    <property type="project" value="InterPro"/>
</dbReference>
<dbReference type="CDD" id="cd09621">
    <property type="entry name" value="CBM9_like_5"/>
    <property type="match status" value="1"/>
</dbReference>
<reference evidence="7 8" key="1">
    <citation type="submission" date="2019-02" db="EMBL/GenBank/DDBJ databases">
        <title>Kribbella capetownensis sp. nov. and Kribbella speibonae sp. nov., isolated from soil.</title>
        <authorList>
            <person name="Curtis S.M."/>
            <person name="Norton I."/>
            <person name="Everest G.J."/>
            <person name="Meyers P.R."/>
        </authorList>
    </citation>
    <scope>NUCLEOTIDE SEQUENCE [LARGE SCALE GENOMIC DNA]</scope>
    <source>
        <strain evidence="7 8">DSM 27082</strain>
    </source>
</reference>
<name>A0A4R0IFR3_9ACTN</name>
<keyword evidence="8" id="KW-1185">Reference proteome</keyword>
<sequence>MTRRRSGAVSLLTAGLLLAAVLQSPARAAATAAPTLTITPTTVGNTFTVGQQVKLGFSTDAATVGWTVRNASGTEVAKGSAPAATLNGQLALPISTPGWYQTDLTAIGSDGTTTLGGTDFAVLTPHDFSTSTDTRIGVAGALAFGGAANPGLEAVPLMAKGGISTDRDEAFWSAAETTKGVIQFPQRYKDYKAALDANNIDFLNILDYGNTLYYPDEAPSTDEQRAAFTRYAVAAVDEWGTEHTTYELWNEWNLRDPNGAAKASPENYVALLKMVSDAVRAKHPDVKLTGPSLAVINDWQGWFTKFADLGGLDYVDAVTIHPYVQPLDPEASVTYVNTIRNIMAAHGSTKPIYISEQGWATGTNPSAVSEPTQARDLVRGNLLAYGNGVARYSSYNFMDSGTDPSNIEHRFGLVRNRLDSRGALVPKPSYVATAVLARQIDELPLVGQTRFGSNGHDVTFDAGGGQTVHAVWSATPGVVAATAPAGSTVQVTDLYGAETTLTADPGGHVWVTAGPNPVYLKGAITGPMLPSSRFALSVAPEIAGDPATGTLTFTNPDAVTHAFTVAAGGAETSGSVAPGATTTAPVAYPAQDSTGPRTYSATVTVDGRAVALVSATGTATPPLSVTASHVINGAGKDLLRFRVTNASSHDLPVAGLDWASGTSSGTLLAGCTIGANATREVDVPITLSGPSTWSATLRRTGEAGITASGKLVPVSAATAAKRHTVTLDGAIDPAVAAQPAIALEGTGTPPVTGWGGPSDLSGSLWLNHDDQNLYLSAKITDDVFSQPNRAGNIWGGDGIQLGMTAGAPGEATTTQEIGVALTDAGAVDTWRWTPTSQTGTPPGVQAKVVRDEAAHTTTYEIAVPWSTLGFAAKDRLLSTTVVVNENDGTGRRGWLTWGKGVAEAKNPALFNSVFLDPATR</sequence>
<gene>
    <name evidence="7" type="ORF">E0H50_17975</name>
</gene>
<accession>A0A4R0IFR3</accession>
<evidence type="ECO:0000256" key="3">
    <source>
        <dbReference type="ARBA" id="ARBA00023295"/>
    </source>
</evidence>
<evidence type="ECO:0000313" key="8">
    <source>
        <dbReference type="Proteomes" id="UP000292695"/>
    </source>
</evidence>
<dbReference type="PANTHER" id="PTHR12631:SF10">
    <property type="entry name" value="BETA-XYLOSIDASE-LIKE PROTEIN-RELATED"/>
    <property type="match status" value="1"/>
</dbReference>
<dbReference type="InterPro" id="IPR010502">
    <property type="entry name" value="Carb-bd_dom_fam9"/>
</dbReference>
<dbReference type="GO" id="GO:0004553">
    <property type="term" value="F:hydrolase activity, hydrolyzing O-glycosyl compounds"/>
    <property type="evidence" value="ECO:0007669"/>
    <property type="project" value="InterPro"/>
</dbReference>
<dbReference type="Gene3D" id="2.60.40.1190">
    <property type="match status" value="1"/>
</dbReference>
<keyword evidence="3" id="KW-0326">Glycosidase</keyword>
<comment type="similarity">
    <text evidence="1">Belongs to the glycosyl hydrolase 39 family.</text>
</comment>
<feature type="domain" description="Carbohydrate-binding" evidence="6">
    <location>
        <begin position="754"/>
        <end position="915"/>
    </location>
</feature>
<evidence type="ECO:0000256" key="4">
    <source>
        <dbReference type="SAM" id="SignalP"/>
    </source>
</evidence>
<dbReference type="SUPFAM" id="SSF51445">
    <property type="entry name" value="(Trans)glycosidases"/>
    <property type="match status" value="1"/>
</dbReference>
<dbReference type="SUPFAM" id="SSF49344">
    <property type="entry name" value="CBD9-like"/>
    <property type="match status" value="1"/>
</dbReference>